<sequence>MSTLVNYPCALPTTPIPTTINSLSIAQQLTPKLPHLTPQDFAQDALWRDIFALTGTLRTFHSATSVSAAWTETSLRAKVHSFTLEPGSVRVVRLPQGSAWIEARFSFETGATPATFCTAIVSLVPDQDGEWRIWVLRTVLEQLKGQPDVDVLQPVTELKNGYVNGEGEKGHFDCVVIGGGLAGLSTGGRLKALGVSYVVLDKNRNVGDNWKLRYGSARLHTNREYGHLPFERTFGPEYEEYLSKDDLAKGYAAWVKKFEINIWLGTIVESGTWDSSKHLWTLRLRQDDENDRLITASFMVLAGGAGGQVPVSPPPYQDRDVFEGTTLHSAEYTTPAQWKGKHGVVVGTANTAHDVADDMLQAGLASVTMIQRSKTYILPAEYYKKVSSLSYNATNPTEVADRGSLTTPFGVADLMSQAVLHDMASKESERFDSLERAGFKTERYGNIQEHILVRLGGHYMDVGASKKIAAGLIKVKSDTLPVRYVKDGLIFSDGTHLKADVIVFATGFVGNMREQVEQLFGSEIGDQVGDFWTLDKEGELKAAFKPTGHPAIWLHGGTIGQGRYYSRFIALQIKAKLLGTPLPLYEKTP</sequence>
<dbReference type="Pfam" id="PF13738">
    <property type="entry name" value="Pyr_redox_3"/>
    <property type="match status" value="1"/>
</dbReference>
<reference evidence="2 3" key="1">
    <citation type="submission" date="2015-10" db="EMBL/GenBank/DDBJ databases">
        <title>Full genome of DAOMC 229536 Phialocephala scopiformis, a fungal endophyte of spruce producing the potent anti-insectan compound rugulosin.</title>
        <authorList>
            <consortium name="DOE Joint Genome Institute"/>
            <person name="Walker A.K."/>
            <person name="Frasz S.L."/>
            <person name="Seifert K.A."/>
            <person name="Miller J.D."/>
            <person name="Mondo S.J."/>
            <person name="Labutti K."/>
            <person name="Lipzen A."/>
            <person name="Dockter R."/>
            <person name="Kennedy M."/>
            <person name="Grigoriev I.V."/>
            <person name="Spatafora J.W."/>
        </authorList>
    </citation>
    <scope>NUCLEOTIDE SEQUENCE [LARGE SCALE GENOMIC DNA]</scope>
    <source>
        <strain evidence="2 3">CBS 120377</strain>
    </source>
</reference>
<gene>
    <name evidence="2" type="ORF">LY89DRAFT_681783</name>
</gene>
<evidence type="ECO:0000313" key="3">
    <source>
        <dbReference type="Proteomes" id="UP000070700"/>
    </source>
</evidence>
<evidence type="ECO:0000313" key="2">
    <source>
        <dbReference type="EMBL" id="KUJ21180.1"/>
    </source>
</evidence>
<dbReference type="OrthoDB" id="74360at2759"/>
<dbReference type="GO" id="GO:0050660">
    <property type="term" value="F:flavin adenine dinucleotide binding"/>
    <property type="evidence" value="ECO:0007669"/>
    <property type="project" value="TreeGrafter"/>
</dbReference>
<organism evidence="2 3">
    <name type="scientific">Mollisia scopiformis</name>
    <name type="common">Conifer needle endophyte fungus</name>
    <name type="synonym">Phialocephala scopiformis</name>
    <dbReference type="NCBI Taxonomy" id="149040"/>
    <lineage>
        <taxon>Eukaryota</taxon>
        <taxon>Fungi</taxon>
        <taxon>Dikarya</taxon>
        <taxon>Ascomycota</taxon>
        <taxon>Pezizomycotina</taxon>
        <taxon>Leotiomycetes</taxon>
        <taxon>Helotiales</taxon>
        <taxon>Mollisiaceae</taxon>
        <taxon>Mollisia</taxon>
    </lineage>
</organism>
<dbReference type="InParanoid" id="A0A194XLQ6"/>
<name>A0A194XLQ6_MOLSC</name>
<dbReference type="SUPFAM" id="SSF51905">
    <property type="entry name" value="FAD/NAD(P)-binding domain"/>
    <property type="match status" value="1"/>
</dbReference>
<dbReference type="KEGG" id="psco:LY89DRAFT_681783"/>
<dbReference type="Gene3D" id="3.50.50.60">
    <property type="entry name" value="FAD/NAD(P)-binding domain"/>
    <property type="match status" value="1"/>
</dbReference>
<keyword evidence="3" id="KW-1185">Reference proteome</keyword>
<protein>
    <submittedName>
        <fullName evidence="2">Dimethylaniline monooxygenase (N-oxide forming)</fullName>
    </submittedName>
</protein>
<dbReference type="EMBL" id="KQ947408">
    <property type="protein sequence ID" value="KUJ21180.1"/>
    <property type="molecule type" value="Genomic_DNA"/>
</dbReference>
<dbReference type="InterPro" id="IPR050982">
    <property type="entry name" value="Auxin_biosynth/cation_transpt"/>
</dbReference>
<evidence type="ECO:0000256" key="1">
    <source>
        <dbReference type="ARBA" id="ARBA00023002"/>
    </source>
</evidence>
<dbReference type="AlphaFoldDB" id="A0A194XLQ6"/>
<dbReference type="PANTHER" id="PTHR43539">
    <property type="entry name" value="FLAVIN-BINDING MONOOXYGENASE-LIKE PROTEIN (AFU_ORTHOLOGUE AFUA_4G09220)"/>
    <property type="match status" value="1"/>
</dbReference>
<dbReference type="Proteomes" id="UP000070700">
    <property type="component" value="Unassembled WGS sequence"/>
</dbReference>
<dbReference type="InterPro" id="IPR036188">
    <property type="entry name" value="FAD/NAD-bd_sf"/>
</dbReference>
<dbReference type="GeneID" id="28824095"/>
<dbReference type="RefSeq" id="XP_018075535.1">
    <property type="nucleotide sequence ID" value="XM_018214369.1"/>
</dbReference>
<proteinExistence type="predicted"/>
<accession>A0A194XLQ6</accession>
<keyword evidence="2" id="KW-0503">Monooxygenase</keyword>
<dbReference type="PANTHER" id="PTHR43539:SF68">
    <property type="entry name" value="FLAVIN-BINDING MONOOXYGENASE-LIKE PROTEIN (AFU_ORTHOLOGUE AFUA_4G09220)"/>
    <property type="match status" value="1"/>
</dbReference>
<dbReference type="GO" id="GO:0004497">
    <property type="term" value="F:monooxygenase activity"/>
    <property type="evidence" value="ECO:0007669"/>
    <property type="project" value="UniProtKB-KW"/>
</dbReference>
<keyword evidence="1" id="KW-0560">Oxidoreductase</keyword>